<name>A0ABT6YCA5_9BACT</name>
<evidence type="ECO:0000259" key="1">
    <source>
        <dbReference type="Pfam" id="PF02627"/>
    </source>
</evidence>
<reference evidence="2 3" key="1">
    <citation type="submission" date="2023-05" db="EMBL/GenBank/DDBJ databases">
        <title>Novel species of genus Flectobacillus isolated from stream in China.</title>
        <authorList>
            <person name="Lu H."/>
        </authorList>
    </citation>
    <scope>NUCLEOTIDE SEQUENCE [LARGE SCALE GENOMIC DNA]</scope>
    <source>
        <strain evidence="2 3">KCTC 42575</strain>
    </source>
</reference>
<dbReference type="EMBL" id="JASHIF010000018">
    <property type="protein sequence ID" value="MDI9861209.1"/>
    <property type="molecule type" value="Genomic_DNA"/>
</dbReference>
<dbReference type="Gene3D" id="1.20.1290.10">
    <property type="entry name" value="AhpD-like"/>
    <property type="match status" value="1"/>
</dbReference>
<dbReference type="InterPro" id="IPR003779">
    <property type="entry name" value="CMD-like"/>
</dbReference>
<keyword evidence="3" id="KW-1185">Reference proteome</keyword>
<evidence type="ECO:0000313" key="3">
    <source>
        <dbReference type="Proteomes" id="UP001236507"/>
    </source>
</evidence>
<feature type="domain" description="Carboxymuconolactone decarboxylase-like" evidence="1">
    <location>
        <begin position="28"/>
        <end position="72"/>
    </location>
</feature>
<dbReference type="RefSeq" id="WP_283345700.1">
    <property type="nucleotide sequence ID" value="NZ_JASHIF010000018.1"/>
</dbReference>
<dbReference type="Pfam" id="PF02627">
    <property type="entry name" value="CMD"/>
    <property type="match status" value="1"/>
</dbReference>
<dbReference type="SUPFAM" id="SSF69118">
    <property type="entry name" value="AhpD-like"/>
    <property type="match status" value="1"/>
</dbReference>
<organism evidence="2 3">
    <name type="scientific">Flectobacillus roseus</name>
    <dbReference type="NCBI Taxonomy" id="502259"/>
    <lineage>
        <taxon>Bacteria</taxon>
        <taxon>Pseudomonadati</taxon>
        <taxon>Bacteroidota</taxon>
        <taxon>Cytophagia</taxon>
        <taxon>Cytophagales</taxon>
        <taxon>Flectobacillaceae</taxon>
        <taxon>Flectobacillus</taxon>
    </lineage>
</organism>
<dbReference type="PANTHER" id="PTHR35446">
    <property type="entry name" value="SI:CH211-175M2.5"/>
    <property type="match status" value="1"/>
</dbReference>
<sequence length="180" mass="19606">MSYIALPNPSLPGISGLLDYNKTTAQPLLNLAEVLLRGESTLSSGERELIAAHVSYLNNCHFCHTSHAAAAVAHLNCDISVMDDIKKNFVETPISPKLRALLDIAGKVQKGGKHVLPEDIAIAREAGASNRELHDTVLIAAAFCMFNRYVDGLATWAPQANEDYLEMGQKMAFLGYNRAR</sequence>
<evidence type="ECO:0000313" key="2">
    <source>
        <dbReference type="EMBL" id="MDI9861209.1"/>
    </source>
</evidence>
<accession>A0ABT6YCA5</accession>
<comment type="caution">
    <text evidence="2">The sequence shown here is derived from an EMBL/GenBank/DDBJ whole genome shotgun (WGS) entry which is preliminary data.</text>
</comment>
<proteinExistence type="predicted"/>
<dbReference type="Proteomes" id="UP001236507">
    <property type="component" value="Unassembled WGS sequence"/>
</dbReference>
<protein>
    <submittedName>
        <fullName evidence="2">Carboxymuconolactone decarboxylase family protein</fullName>
    </submittedName>
</protein>
<gene>
    <name evidence="2" type="ORF">QM524_18470</name>
</gene>
<dbReference type="InterPro" id="IPR029032">
    <property type="entry name" value="AhpD-like"/>
</dbReference>
<dbReference type="PANTHER" id="PTHR35446:SF2">
    <property type="entry name" value="CARBOXYMUCONOLACTONE DECARBOXYLASE-LIKE DOMAIN-CONTAINING PROTEIN"/>
    <property type="match status" value="1"/>
</dbReference>